<name>A0A8V0Z6P1_CHICK</name>
<feature type="region of interest" description="Disordered" evidence="7">
    <location>
        <begin position="46"/>
        <end position="207"/>
    </location>
</feature>
<evidence type="ECO:0000256" key="1">
    <source>
        <dbReference type="ARBA" id="ARBA00004389"/>
    </source>
</evidence>
<organism evidence="10 11">
    <name type="scientific">Gallus gallus</name>
    <name type="common">Chicken</name>
    <dbReference type="NCBI Taxonomy" id="9031"/>
    <lineage>
        <taxon>Eukaryota</taxon>
        <taxon>Metazoa</taxon>
        <taxon>Chordata</taxon>
        <taxon>Craniata</taxon>
        <taxon>Vertebrata</taxon>
        <taxon>Euteleostomi</taxon>
        <taxon>Archelosauria</taxon>
        <taxon>Archosauria</taxon>
        <taxon>Dinosauria</taxon>
        <taxon>Saurischia</taxon>
        <taxon>Theropoda</taxon>
        <taxon>Coelurosauria</taxon>
        <taxon>Aves</taxon>
        <taxon>Neognathae</taxon>
        <taxon>Galloanserae</taxon>
        <taxon>Galliformes</taxon>
        <taxon>Phasianidae</taxon>
        <taxon>Phasianinae</taxon>
        <taxon>Gallus</taxon>
    </lineage>
</organism>
<keyword evidence="4 8" id="KW-1133">Transmembrane helix</keyword>
<evidence type="ECO:0000259" key="9">
    <source>
        <dbReference type="Pfam" id="PF05104"/>
    </source>
</evidence>
<gene>
    <name evidence="10" type="primary">KTN1</name>
</gene>
<dbReference type="Proteomes" id="UP000000539">
    <property type="component" value="Chromosome 5"/>
</dbReference>
<evidence type="ECO:0000256" key="6">
    <source>
        <dbReference type="SAM" id="Coils"/>
    </source>
</evidence>
<feature type="domain" description="Ribosome receptor lysine/proline rich" evidence="9">
    <location>
        <begin position="29"/>
        <end position="142"/>
    </location>
</feature>
<evidence type="ECO:0000313" key="11">
    <source>
        <dbReference type="Proteomes" id="UP000000539"/>
    </source>
</evidence>
<dbReference type="PANTHER" id="PTHR18864:SF1">
    <property type="entry name" value="KINECTIN"/>
    <property type="match status" value="1"/>
</dbReference>
<feature type="compositionally biased region" description="Basic and acidic residues" evidence="7">
    <location>
        <begin position="170"/>
        <end position="179"/>
    </location>
</feature>
<evidence type="ECO:0000256" key="3">
    <source>
        <dbReference type="ARBA" id="ARBA00022824"/>
    </source>
</evidence>
<dbReference type="GO" id="GO:0007018">
    <property type="term" value="P:microtubule-based movement"/>
    <property type="evidence" value="ECO:0007669"/>
    <property type="project" value="InterPro"/>
</dbReference>
<accession>A0A8V0Z6P1</accession>
<dbReference type="Ensembl" id="ENSGALT00010044674.1">
    <property type="protein sequence ID" value="ENSGALP00010026607.1"/>
    <property type="gene ID" value="ENSGALG00010018462.1"/>
</dbReference>
<feature type="transmembrane region" description="Helical" evidence="8">
    <location>
        <begin position="7"/>
        <end position="29"/>
    </location>
</feature>
<dbReference type="InterPro" id="IPR024854">
    <property type="entry name" value="Kinectin"/>
</dbReference>
<keyword evidence="12" id="KW-1267">Proteomics identification</keyword>
<dbReference type="GO" id="GO:0015031">
    <property type="term" value="P:protein transport"/>
    <property type="evidence" value="ECO:0007669"/>
    <property type="project" value="InterPro"/>
</dbReference>
<feature type="transmembrane region" description="Helical" evidence="8">
    <location>
        <begin position="1347"/>
        <end position="1370"/>
    </location>
</feature>
<feature type="coiled-coil region" evidence="6">
    <location>
        <begin position="328"/>
        <end position="362"/>
    </location>
</feature>
<keyword evidence="11" id="KW-1185">Reference proteome</keyword>
<evidence type="ECO:0000256" key="8">
    <source>
        <dbReference type="SAM" id="Phobius"/>
    </source>
</evidence>
<feature type="compositionally biased region" description="Basic and acidic residues" evidence="7">
    <location>
        <begin position="121"/>
        <end position="135"/>
    </location>
</feature>
<feature type="compositionally biased region" description="Basic and acidic residues" evidence="7">
    <location>
        <begin position="73"/>
        <end position="86"/>
    </location>
</feature>
<evidence type="ECO:0000256" key="2">
    <source>
        <dbReference type="ARBA" id="ARBA00022692"/>
    </source>
</evidence>
<evidence type="ECO:0000256" key="4">
    <source>
        <dbReference type="ARBA" id="ARBA00022989"/>
    </source>
</evidence>
<feature type="transmembrane region" description="Helical" evidence="8">
    <location>
        <begin position="1391"/>
        <end position="1412"/>
    </location>
</feature>
<feature type="coiled-coil region" evidence="6">
    <location>
        <begin position="392"/>
        <end position="490"/>
    </location>
</feature>
<evidence type="ECO:0000313" key="10">
    <source>
        <dbReference type="Ensembl" id="ENSGALP00010026607.1"/>
    </source>
</evidence>
<sequence>MEFYESTYFIILIPSVVITVIFLFFWLFMKETLYDEVLAKQKRDLKFPPTKSDKKKTEKKKNKKKEAQNGNIHESDSESTPRDFKLSDALGTDEEQVGPVPLSATEASAGIRERKKKEKKQKAAQDDHVTKESEGSKSSGKKVEPVPVTKQPTPPSEPAAAKKKPGQKKQKNDDQDTKTDSVASPAKKQEPVLLHQEVKQENVSGKKKVSAKKQKVLVDEPLIQPTTYIPLVDNSDAGALEKREVVEVAKQNMNEGIQKSGGKKMKNETDKENAEVKFKDFVMAMKNMIFTEDEARCVVEVLKEKSGAIHDVLQKASKAESAAAIHQLQDKEKMLAAVKEEAAVAKEQCKQLTQELVAEKERNGLLTAKMRERINALEKEHGTFQSKIHVSYQESQQMKIKFQQRCEQMEAEISHLKQENTILRDAVSTSTNQMESKQAAELNKLRQDCARLVNELGEKNSKLQQEELQKKNAEQAVAQLKVQQQEAERRWEEIQVYLRKRTAEHEAAQQDVQNKLVAKDNEIQSLHSKLTDVVVSKQQLEQRMLQLIENEQKRASKEDSMQLRVQELVEQNDALNAQLQKLHSQMAAQVQHVLTLPFLFIAEKDKQLKQMEDSLGNEHANLTSKEEELKVLQNMNLSLKSEIQKLQALTNEQAAAAHELERMQKSIHIKDDKIRTLEEQLREELAQTVNTKEEFKILKDQNKTLQAEVQKLQALLSEPVQPTFEANKDLLEEMERGMRERDDKIKTVEELLEAGLIQMANKEEELKVLRTENSSLRKELQSLQIQLSEQVSFQSLVDELQKVIHEKDGKIKSVEELLQAEILKVANKEKTVQALTQKIEALKEEVGNSQLEMEKQVKHLSARSGKENQVKTMEALLEEKEKEIVQKGERLKGQQDTVAQLTSKVQELEQQNLQQLQQVPAASQVQDLESRLRGEEEQISKLKAVLEEKEREIASQVKQLQTMQSENESFKVQIQELKQENCKQVQLSIASLLVAGKEKEIASLQNELACQRNAFEQQRKKNNDLREKNWKAMEALASTEKLLQDKVNKTAKEKQQHVEAAEVETRELLQKLFPNVSLPANVSHSEWICGFEKMAKEYLRGASGSEDIKVMEQKLKEAEELHILLQLECEKYKSVLAETEGILQRLQRSVEEEESKWKIKVEESQKELKQMRSSVASLEHEVERLKEEIKEVETLKKEREHLESELEKAEIERSTYVSEVRELKDLLTELQKKLDDSYSEAVRQNEELNLLKMKLSETLSKLKVDQNERQKVAGDLPKAQESLASLEREIGKVVGDANVIENSDVRTESELTDKRLNVAVNLNQDVGHLKKLLVSVSQMLSKGREHYQLVGGCAGLGCCPVMMVALGLGLMRQVLKPEASHLEAFKARLDVALGSLVCWLVTLHIAGGWNWMSTVVLFNPGHSRIL</sequence>
<reference evidence="10" key="1">
    <citation type="submission" date="2020-11" db="EMBL/GenBank/DDBJ databases">
        <title>Gallus gallus (Chicken) genome, bGalGal1, GRCg7b, maternal haplotype autosomes + Z &amp; W.</title>
        <authorList>
            <person name="Warren W."/>
            <person name="Formenti G."/>
            <person name="Fedrigo O."/>
            <person name="Haase B."/>
            <person name="Mountcastle J."/>
            <person name="Balacco J."/>
            <person name="Tracey A."/>
            <person name="Schneider V."/>
            <person name="Okimoto R."/>
            <person name="Cheng H."/>
            <person name="Hawken R."/>
            <person name="Howe K."/>
            <person name="Jarvis E.D."/>
        </authorList>
    </citation>
    <scope>NUCLEOTIDE SEQUENCE [LARGE SCALE GENOMIC DNA]</scope>
    <source>
        <strain evidence="10">Broiler</strain>
    </source>
</reference>
<dbReference type="Pfam" id="PF05104">
    <property type="entry name" value="Rib_recp_KP_reg"/>
    <property type="match status" value="1"/>
</dbReference>
<proteinExistence type="evidence at protein level"/>
<feature type="compositionally biased region" description="Basic and acidic residues" evidence="7">
    <location>
        <begin position="46"/>
        <end position="56"/>
    </location>
</feature>
<keyword evidence="2 8" id="KW-0812">Transmembrane</keyword>
<evidence type="ECO:0000256" key="7">
    <source>
        <dbReference type="SAM" id="MobiDB-lite"/>
    </source>
</evidence>
<keyword evidence="5 8" id="KW-0472">Membrane</keyword>
<feature type="coiled-coil region" evidence="6">
    <location>
        <begin position="558"/>
        <end position="786"/>
    </location>
</feature>
<feature type="coiled-coil region" evidence="6">
    <location>
        <begin position="825"/>
        <end position="1071"/>
    </location>
</feature>
<comment type="subcellular location">
    <subcellularLocation>
        <location evidence="1">Endoplasmic reticulum membrane</location>
        <topology evidence="1">Single-pass membrane protein</topology>
    </subcellularLocation>
</comment>
<dbReference type="GeneTree" id="ENSGT00940000158237"/>
<dbReference type="FunCoup" id="A0A8V0Z6P1">
    <property type="interactions" value="1970"/>
</dbReference>
<keyword evidence="6" id="KW-0175">Coiled coil</keyword>
<reference evidence="10" key="3">
    <citation type="submission" date="2025-09" db="UniProtKB">
        <authorList>
            <consortium name="Ensembl"/>
        </authorList>
    </citation>
    <scope>IDENTIFICATION</scope>
    <source>
        <strain evidence="10">broiler</strain>
    </source>
</reference>
<dbReference type="OrthoDB" id="5875463at2759"/>
<dbReference type="InterPro" id="IPR007794">
    <property type="entry name" value="Rib_rcpt_KP"/>
</dbReference>
<evidence type="ECO:0000256" key="5">
    <source>
        <dbReference type="ARBA" id="ARBA00023136"/>
    </source>
</evidence>
<evidence type="ECO:0007829" key="12">
    <source>
        <dbReference type="PeptideAtlas" id="A0A8V0Z6P1"/>
    </source>
</evidence>
<feature type="coiled-coil region" evidence="6">
    <location>
        <begin position="1108"/>
        <end position="1265"/>
    </location>
</feature>
<dbReference type="GO" id="GO:0019894">
    <property type="term" value="F:kinesin binding"/>
    <property type="evidence" value="ECO:0007669"/>
    <property type="project" value="InterPro"/>
</dbReference>
<dbReference type="GO" id="GO:0005789">
    <property type="term" value="C:endoplasmic reticulum membrane"/>
    <property type="evidence" value="ECO:0007669"/>
    <property type="project" value="UniProtKB-SubCell"/>
</dbReference>
<dbReference type="PANTHER" id="PTHR18864">
    <property type="entry name" value="KINECTIN"/>
    <property type="match status" value="1"/>
</dbReference>
<protein>
    <submittedName>
        <fullName evidence="10">Kinectin 1</fullName>
    </submittedName>
</protein>
<reference evidence="10" key="2">
    <citation type="submission" date="2025-08" db="UniProtKB">
        <authorList>
            <consortium name="Ensembl"/>
        </authorList>
    </citation>
    <scope>IDENTIFICATION</scope>
    <source>
        <strain evidence="10">broiler</strain>
    </source>
</reference>
<keyword evidence="3" id="KW-0256">Endoplasmic reticulum</keyword>